<feature type="compositionally biased region" description="Basic and acidic residues" evidence="1">
    <location>
        <begin position="47"/>
        <end position="59"/>
    </location>
</feature>
<organism evidence="2 3">
    <name type="scientific">Streptomyces lucensis JCM 4490</name>
    <dbReference type="NCBI Taxonomy" id="1306176"/>
    <lineage>
        <taxon>Bacteria</taxon>
        <taxon>Bacillati</taxon>
        <taxon>Actinomycetota</taxon>
        <taxon>Actinomycetes</taxon>
        <taxon>Kitasatosporales</taxon>
        <taxon>Streptomycetaceae</taxon>
        <taxon>Streptomyces</taxon>
    </lineage>
</organism>
<sequence>MVELPLDLRLVGEGGPGDAHVLAAAAWCRVVVRTAVPAEPEGADDADAGHDEDAGREESGPVPAPSGPPPRAGPPARVARSTQGVRFARVDWFARVARALVAFRLRPGLVLLVVHEVHRTVPVSPGPTARRWERR</sequence>
<protein>
    <submittedName>
        <fullName evidence="2">Uncharacterized protein</fullName>
    </submittedName>
</protein>
<reference evidence="2" key="2">
    <citation type="submission" date="2020-09" db="EMBL/GenBank/DDBJ databases">
        <authorList>
            <person name="Sun Q."/>
            <person name="Ohkuma M."/>
        </authorList>
    </citation>
    <scope>NUCLEOTIDE SEQUENCE</scope>
    <source>
        <strain evidence="2">JCM 4490</strain>
    </source>
</reference>
<gene>
    <name evidence="2" type="ORF">GCM10010503_33900</name>
</gene>
<evidence type="ECO:0000313" key="2">
    <source>
        <dbReference type="EMBL" id="GGW53881.1"/>
    </source>
</evidence>
<comment type="caution">
    <text evidence="2">The sequence shown here is derived from an EMBL/GenBank/DDBJ whole genome shotgun (WGS) entry which is preliminary data.</text>
</comment>
<name>A0A918J9C6_9ACTN</name>
<feature type="region of interest" description="Disordered" evidence="1">
    <location>
        <begin position="38"/>
        <end position="80"/>
    </location>
</feature>
<feature type="compositionally biased region" description="Pro residues" evidence="1">
    <location>
        <begin position="62"/>
        <end position="73"/>
    </location>
</feature>
<accession>A0A918J9C6</accession>
<evidence type="ECO:0000313" key="3">
    <source>
        <dbReference type="Proteomes" id="UP000620224"/>
    </source>
</evidence>
<keyword evidence="3" id="KW-1185">Reference proteome</keyword>
<dbReference type="EMBL" id="BMUE01000006">
    <property type="protein sequence ID" value="GGW53881.1"/>
    <property type="molecule type" value="Genomic_DNA"/>
</dbReference>
<dbReference type="Proteomes" id="UP000620224">
    <property type="component" value="Unassembled WGS sequence"/>
</dbReference>
<reference evidence="2" key="1">
    <citation type="journal article" date="2014" name="Int. J. Syst. Evol. Microbiol.">
        <title>Complete genome sequence of Corynebacterium casei LMG S-19264T (=DSM 44701T), isolated from a smear-ripened cheese.</title>
        <authorList>
            <consortium name="US DOE Joint Genome Institute (JGI-PGF)"/>
            <person name="Walter F."/>
            <person name="Albersmeier A."/>
            <person name="Kalinowski J."/>
            <person name="Ruckert C."/>
        </authorList>
    </citation>
    <scope>NUCLEOTIDE SEQUENCE</scope>
    <source>
        <strain evidence="2">JCM 4490</strain>
    </source>
</reference>
<proteinExistence type="predicted"/>
<dbReference type="AlphaFoldDB" id="A0A918J9C6"/>
<evidence type="ECO:0000256" key="1">
    <source>
        <dbReference type="SAM" id="MobiDB-lite"/>
    </source>
</evidence>